<feature type="domain" description="Helicase ATP-binding" evidence="7">
    <location>
        <begin position="17"/>
        <end position="338"/>
    </location>
</feature>
<evidence type="ECO:0000256" key="1">
    <source>
        <dbReference type="ARBA" id="ARBA00022741"/>
    </source>
</evidence>
<keyword evidence="9" id="KW-1185">Reference proteome</keyword>
<sequence length="1146" mass="125980">MEDQNTPQQDLLTQAVIKTTGIPEAKPRAPQAELSGWIEQALSIGGKHLAAQAPTGTGKSLAYLTPAFAAAATRGERTLISTEGLALQRQIVTKDAPAVAAATAEMYGREPQVAVLKGFGNYVCNEAAKVTANRILRRAGESSPTDLFTRLSKVKDQLGAATPMKISGIQSTVGTLVDLVTWAMMHSSDPTNGQRDECPVPIEREWSLVSVPSGQCSNDGDNDDACAGHQARKAAAVADIVVTNHTLIAIQATKSIPVLVDSKTLGEFDHIIIDEAHALPSVVRSNGAVEVSEPRIARLLNRIVEPDDSDAQPSPMVKSAGENVRQLLPFVTQCLNDYIGDARNDEEVWIEDDEEFSELDALNVRLSTLKEAIKDDGMLTQDIRLRNISSVESLIDDIDLVSTTIRDTARWAIRQSTPSGAVIPSFAASPIDVSSNLFHRLWTRDPSVGGANDVDLAQQQTEEALARLLGDEPVEPVADRVRSTVIAVSATLSDDFPFEAGLRCDVVDVVTPFSTAYANSALYIPYPDDEDLEEITTDRWGKMKMDTGLHRAWAKEQMLELIFANRGSAMVICATASAAKEYAKAIEDDPHLPFTVYTQWDPRGRAKAIDDWIAETSSVIVGTRSLMTGVDASGLTNTLVVIDRPARAPMNPVDKARCATLIDNGVNKWVADTRVYVQDAAVLLEQAAGRLIRCFDLETEILTTDGWKNYSEIEIGDTVYGIPPHLMQARGTRAASTKGAPTIEQHKVKAIKVNDDPEPLLRFKNRMADIVATPDHTMLVQPQKTRPIQTRADGSTEYYVSKAPDYVKTRFDDLPHRFQLPLAGRVSRGQSKLPREWFTLLGLVISDGHISKSKNSITLAQSTAKQEVVDEIDELLSGMEMKFNRYVQKRSGTKLSVRGGKEYTRNGDLVTWVINGHDSSRIRDLMVLGQRRRKSKLKSFRSVQYSSYRDVWNWLDAEKIIPRWIINTASRPNLLALFHGLMLGDGTYKWSQEGKSGAFHTGTKLNADRFQEICALVGYRSNVVCRSETQWEVRFAARGSVNTTRKDVVDHGVGRTWCINTELGSVVARRNGRTFIAGNSGSDRGMVAVLDPRLQPGSPISYQAGTRNMYLAGIDIYGEKFDHLDDAMDWLEERAEMNKPAAVSPA</sequence>
<keyword evidence="4" id="KW-0067">ATP-binding</keyword>
<dbReference type="InterPro" id="IPR014013">
    <property type="entry name" value="Helic_SF1/SF2_ATP-bd_DinG/Rad3"/>
</dbReference>
<dbReference type="Pfam" id="PF13307">
    <property type="entry name" value="Helicase_C_2"/>
    <property type="match status" value="1"/>
</dbReference>
<gene>
    <name evidence="8" type="ORF">A6F49_04590</name>
</gene>
<evidence type="ECO:0000313" key="8">
    <source>
        <dbReference type="EMBL" id="OAV62788.1"/>
    </source>
</evidence>
<evidence type="ECO:0000256" key="6">
    <source>
        <dbReference type="ARBA" id="ARBA00038058"/>
    </source>
</evidence>
<dbReference type="RefSeq" id="WP_043055688.1">
    <property type="nucleotide sequence ID" value="NZ_LXEY01000008.1"/>
</dbReference>
<organism evidence="8 9">
    <name type="scientific">Enteractinococcus helveticum</name>
    <dbReference type="NCBI Taxonomy" id="1837282"/>
    <lineage>
        <taxon>Bacteria</taxon>
        <taxon>Bacillati</taxon>
        <taxon>Actinomycetota</taxon>
        <taxon>Actinomycetes</taxon>
        <taxon>Micrococcales</taxon>
        <taxon>Micrococcaceae</taxon>
    </lineage>
</organism>
<dbReference type="PROSITE" id="PS50817">
    <property type="entry name" value="INTEIN_N_TER"/>
    <property type="match status" value="1"/>
</dbReference>
<dbReference type="OrthoDB" id="9805194at2"/>
<keyword evidence="5" id="KW-0651">Protein splicing</keyword>
<evidence type="ECO:0000313" key="9">
    <source>
        <dbReference type="Proteomes" id="UP000078292"/>
    </source>
</evidence>
<dbReference type="GO" id="GO:0003676">
    <property type="term" value="F:nucleic acid binding"/>
    <property type="evidence" value="ECO:0007669"/>
    <property type="project" value="InterPro"/>
</dbReference>
<dbReference type="InterPro" id="IPR036844">
    <property type="entry name" value="Hint_dom_sf"/>
</dbReference>
<dbReference type="Gene3D" id="3.10.28.10">
    <property type="entry name" value="Homing endonucleases"/>
    <property type="match status" value="1"/>
</dbReference>
<reference evidence="8 9" key="1">
    <citation type="submission" date="2016-04" db="EMBL/GenBank/DDBJ databases">
        <title>First whole genome shotgun sequence of the bacterium Enteractinococcus sp. strain UASWS1574.</title>
        <authorList>
            <person name="Crovadore J."/>
            <person name="Chablais R."/>
            <person name="Lefort F."/>
        </authorList>
    </citation>
    <scope>NUCLEOTIDE SEQUENCE [LARGE SCALE GENOMIC DNA]</scope>
    <source>
        <strain evidence="8 9">UASWS1574</strain>
    </source>
</reference>
<dbReference type="GO" id="GO:0016818">
    <property type="term" value="F:hydrolase activity, acting on acid anhydrides, in phosphorus-containing anhydrides"/>
    <property type="evidence" value="ECO:0007669"/>
    <property type="project" value="InterPro"/>
</dbReference>
<dbReference type="PROSITE" id="PS51193">
    <property type="entry name" value="HELICASE_ATP_BIND_2"/>
    <property type="match status" value="1"/>
</dbReference>
<dbReference type="Proteomes" id="UP000078292">
    <property type="component" value="Unassembled WGS sequence"/>
</dbReference>
<dbReference type="InterPro" id="IPR027417">
    <property type="entry name" value="P-loop_NTPase"/>
</dbReference>
<dbReference type="AlphaFoldDB" id="A0A1B7M2G5"/>
<keyword evidence="2" id="KW-0378">Hydrolase</keyword>
<name>A0A1B7M2G5_9MICC</name>
<proteinExistence type="inferred from homology"/>
<dbReference type="InterPro" id="IPR006141">
    <property type="entry name" value="Intein_N"/>
</dbReference>
<dbReference type="Pfam" id="PF00270">
    <property type="entry name" value="DEAD"/>
    <property type="match status" value="1"/>
</dbReference>
<keyword evidence="3" id="KW-0068">Autocatalytic cleavage</keyword>
<evidence type="ECO:0000256" key="2">
    <source>
        <dbReference type="ARBA" id="ARBA00022801"/>
    </source>
</evidence>
<dbReference type="InterPro" id="IPR027434">
    <property type="entry name" value="Homing_endonucl"/>
</dbReference>
<dbReference type="EMBL" id="LXEY01000008">
    <property type="protein sequence ID" value="OAV62788.1"/>
    <property type="molecule type" value="Genomic_DNA"/>
</dbReference>
<dbReference type="PANTHER" id="PTHR11472">
    <property type="entry name" value="DNA REPAIR DEAD HELICASE RAD3/XP-D SUBFAMILY MEMBER"/>
    <property type="match status" value="1"/>
</dbReference>
<evidence type="ECO:0000256" key="5">
    <source>
        <dbReference type="ARBA" id="ARBA00023000"/>
    </source>
</evidence>
<evidence type="ECO:0000259" key="7">
    <source>
        <dbReference type="PROSITE" id="PS51193"/>
    </source>
</evidence>
<keyword evidence="1" id="KW-0547">Nucleotide-binding</keyword>
<evidence type="ECO:0000256" key="3">
    <source>
        <dbReference type="ARBA" id="ARBA00022813"/>
    </source>
</evidence>
<accession>A0A1B7M2G5</accession>
<protein>
    <recommendedName>
        <fullName evidence="7">Helicase ATP-binding domain-containing protein</fullName>
    </recommendedName>
</protein>
<dbReference type="SUPFAM" id="SSF52540">
    <property type="entry name" value="P-loop containing nucleoside triphosphate hydrolases"/>
    <property type="match status" value="1"/>
</dbReference>
<dbReference type="Gene3D" id="3.40.50.300">
    <property type="entry name" value="P-loop containing nucleotide triphosphate hydrolases"/>
    <property type="match status" value="2"/>
</dbReference>
<comment type="similarity">
    <text evidence="6">Belongs to the helicase family. DinG subfamily.</text>
</comment>
<dbReference type="InterPro" id="IPR011545">
    <property type="entry name" value="DEAD/DEAH_box_helicase_dom"/>
</dbReference>
<comment type="caution">
    <text evidence="8">The sequence shown here is derived from an EMBL/GenBank/DDBJ whole genome shotgun (WGS) entry which is preliminary data.</text>
</comment>
<dbReference type="InterPro" id="IPR006555">
    <property type="entry name" value="ATP-dep_Helicase_C"/>
</dbReference>
<dbReference type="PANTHER" id="PTHR11472:SF34">
    <property type="entry name" value="REGULATOR OF TELOMERE ELONGATION HELICASE 1"/>
    <property type="match status" value="1"/>
</dbReference>
<dbReference type="GO" id="GO:0006139">
    <property type="term" value="P:nucleobase-containing compound metabolic process"/>
    <property type="evidence" value="ECO:0007669"/>
    <property type="project" value="InterPro"/>
</dbReference>
<dbReference type="InterPro" id="IPR045028">
    <property type="entry name" value="DinG/Rad3-like"/>
</dbReference>
<dbReference type="SUPFAM" id="SSF51294">
    <property type="entry name" value="Hedgehog/intein (Hint) domain"/>
    <property type="match status" value="1"/>
</dbReference>
<dbReference type="GO" id="GO:0016539">
    <property type="term" value="P:intein-mediated protein splicing"/>
    <property type="evidence" value="ECO:0007669"/>
    <property type="project" value="InterPro"/>
</dbReference>
<dbReference type="STRING" id="1837282.A6F49_04590"/>
<dbReference type="GO" id="GO:0005524">
    <property type="term" value="F:ATP binding"/>
    <property type="evidence" value="ECO:0007669"/>
    <property type="project" value="UniProtKB-KW"/>
</dbReference>
<dbReference type="Gene3D" id="2.170.16.10">
    <property type="entry name" value="Hedgehog/Intein (Hint) domain"/>
    <property type="match status" value="1"/>
</dbReference>
<dbReference type="GO" id="GO:0003678">
    <property type="term" value="F:DNA helicase activity"/>
    <property type="evidence" value="ECO:0007669"/>
    <property type="project" value="TreeGrafter"/>
</dbReference>
<evidence type="ECO:0000256" key="4">
    <source>
        <dbReference type="ARBA" id="ARBA00022840"/>
    </source>
</evidence>